<dbReference type="SUPFAM" id="SSF55729">
    <property type="entry name" value="Acyl-CoA N-acyltransferases (Nat)"/>
    <property type="match status" value="1"/>
</dbReference>
<keyword evidence="2" id="KW-0012">Acyltransferase</keyword>
<dbReference type="InterPro" id="IPR016181">
    <property type="entry name" value="Acyl_CoA_acyltransferase"/>
</dbReference>
<gene>
    <name evidence="4" type="ORF">OZSIB_0020</name>
</gene>
<evidence type="ECO:0000256" key="2">
    <source>
        <dbReference type="ARBA" id="ARBA00023315"/>
    </source>
</evidence>
<dbReference type="InterPro" id="IPR050832">
    <property type="entry name" value="Bact_Acetyltransf"/>
</dbReference>
<accession>A0A367ZMW0</accession>
<dbReference type="AlphaFoldDB" id="A0A367ZMW0"/>
<dbReference type="Gene3D" id="3.40.630.30">
    <property type="match status" value="1"/>
</dbReference>
<dbReference type="GO" id="GO:0016747">
    <property type="term" value="F:acyltransferase activity, transferring groups other than amino-acyl groups"/>
    <property type="evidence" value="ECO:0007669"/>
    <property type="project" value="InterPro"/>
</dbReference>
<feature type="domain" description="N-acetyltransferase" evidence="3">
    <location>
        <begin position="4"/>
        <end position="142"/>
    </location>
</feature>
<evidence type="ECO:0000313" key="4">
    <source>
        <dbReference type="EMBL" id="RCK79380.1"/>
    </source>
</evidence>
<evidence type="ECO:0000256" key="1">
    <source>
        <dbReference type="ARBA" id="ARBA00022679"/>
    </source>
</evidence>
<organism evidence="4 5">
    <name type="scientific">Candidatus Ozemobacter sibiricus</name>
    <dbReference type="NCBI Taxonomy" id="2268124"/>
    <lineage>
        <taxon>Bacteria</taxon>
        <taxon>Candidatus Ozemobacteria</taxon>
        <taxon>Candidatus Ozemobacterales</taxon>
        <taxon>Candidatus Ozemobacteraceae</taxon>
        <taxon>Candidatus Ozemobacter</taxon>
    </lineage>
</organism>
<comment type="caution">
    <text evidence="4">The sequence shown here is derived from an EMBL/GenBank/DDBJ whole genome shotgun (WGS) entry which is preliminary data.</text>
</comment>
<sequence>MDQCRIEEVRWATHAAALSAVRFAVFVEEQQVPRELELDGLDPTARHVLACDAAGRPIGTARLLPDGQIGRVAVLPAWRGQGLGRALMAAVLAIARAAGHVEVFLHAQEQVIPFYTRLGFQAEGDRFFEAGIPHRLMRLRLTPASSSSTHR</sequence>
<evidence type="ECO:0000259" key="3">
    <source>
        <dbReference type="PROSITE" id="PS51186"/>
    </source>
</evidence>
<reference evidence="4 5" key="1">
    <citation type="submission" date="2018-05" db="EMBL/GenBank/DDBJ databases">
        <title>A metagenomic window into the 2 km-deep terrestrial subsurface aquifer revealed taxonomically and functionally diverse microbial community comprising novel uncultured bacterial lineages.</title>
        <authorList>
            <person name="Kadnikov V.V."/>
            <person name="Mardanov A.V."/>
            <person name="Beletsky A.V."/>
            <person name="Banks D."/>
            <person name="Pimenov N.V."/>
            <person name="Frank Y.A."/>
            <person name="Karnachuk O.V."/>
            <person name="Ravin N.V."/>
        </authorList>
    </citation>
    <scope>NUCLEOTIDE SEQUENCE [LARGE SCALE GENOMIC DNA]</scope>
    <source>
        <strain evidence="4">BY5</strain>
    </source>
</reference>
<proteinExistence type="predicted"/>
<protein>
    <submittedName>
        <fullName evidence="4">GNAT family acetyltransferase YjcF</fullName>
    </submittedName>
</protein>
<keyword evidence="1 4" id="KW-0808">Transferase</keyword>
<name>A0A367ZMW0_9BACT</name>
<dbReference type="Pfam" id="PF13673">
    <property type="entry name" value="Acetyltransf_10"/>
    <property type="match status" value="1"/>
</dbReference>
<dbReference type="InterPro" id="IPR000182">
    <property type="entry name" value="GNAT_dom"/>
</dbReference>
<evidence type="ECO:0000313" key="5">
    <source>
        <dbReference type="Proteomes" id="UP000252355"/>
    </source>
</evidence>
<dbReference type="PANTHER" id="PTHR43877">
    <property type="entry name" value="AMINOALKYLPHOSPHONATE N-ACETYLTRANSFERASE-RELATED-RELATED"/>
    <property type="match status" value="1"/>
</dbReference>
<dbReference type="CDD" id="cd04301">
    <property type="entry name" value="NAT_SF"/>
    <property type="match status" value="1"/>
</dbReference>
<dbReference type="EMBL" id="QOQW01000013">
    <property type="protein sequence ID" value="RCK79380.1"/>
    <property type="molecule type" value="Genomic_DNA"/>
</dbReference>
<dbReference type="Proteomes" id="UP000252355">
    <property type="component" value="Unassembled WGS sequence"/>
</dbReference>
<dbReference type="PROSITE" id="PS51186">
    <property type="entry name" value="GNAT"/>
    <property type="match status" value="1"/>
</dbReference>